<protein>
    <submittedName>
        <fullName evidence="2">Uncharacterized protein</fullName>
    </submittedName>
</protein>
<reference evidence="2" key="1">
    <citation type="submission" date="2021-06" db="EMBL/GenBank/DDBJ databases">
        <authorList>
            <person name="Hodson N. C."/>
            <person name="Mongue J. A."/>
            <person name="Jaron S. K."/>
        </authorList>
    </citation>
    <scope>NUCLEOTIDE SEQUENCE</scope>
</reference>
<evidence type="ECO:0000313" key="2">
    <source>
        <dbReference type="EMBL" id="CAG7629051.1"/>
    </source>
</evidence>
<name>A0A8J2IZV1_9HEXA</name>
<evidence type="ECO:0000256" key="1">
    <source>
        <dbReference type="SAM" id="SignalP"/>
    </source>
</evidence>
<proteinExistence type="predicted"/>
<organism evidence="2 3">
    <name type="scientific">Allacma fusca</name>
    <dbReference type="NCBI Taxonomy" id="39272"/>
    <lineage>
        <taxon>Eukaryota</taxon>
        <taxon>Metazoa</taxon>
        <taxon>Ecdysozoa</taxon>
        <taxon>Arthropoda</taxon>
        <taxon>Hexapoda</taxon>
        <taxon>Collembola</taxon>
        <taxon>Symphypleona</taxon>
        <taxon>Sminthuridae</taxon>
        <taxon>Allacma</taxon>
    </lineage>
</organism>
<feature type="chain" id="PRO_5035318668" evidence="1">
    <location>
        <begin position="20"/>
        <end position="87"/>
    </location>
</feature>
<keyword evidence="3" id="KW-1185">Reference proteome</keyword>
<comment type="caution">
    <text evidence="2">The sequence shown here is derived from an EMBL/GenBank/DDBJ whole genome shotgun (WGS) entry which is preliminary data.</text>
</comment>
<dbReference type="AlphaFoldDB" id="A0A8J2IZV1"/>
<sequence>MKVALIFGIFCLVLITSQAEEETATPKQGGFRNWLKDQLGITTTTTAKPDLVNRVHSFYHEAKDKANQLLDPRTLAAKIIAGAIQGG</sequence>
<dbReference type="Proteomes" id="UP000708208">
    <property type="component" value="Unassembled WGS sequence"/>
</dbReference>
<gene>
    <name evidence="2" type="ORF">AFUS01_LOCUS20</name>
</gene>
<feature type="signal peptide" evidence="1">
    <location>
        <begin position="1"/>
        <end position="19"/>
    </location>
</feature>
<keyword evidence="1" id="KW-0732">Signal</keyword>
<accession>A0A8J2IZV1</accession>
<evidence type="ECO:0000313" key="3">
    <source>
        <dbReference type="Proteomes" id="UP000708208"/>
    </source>
</evidence>
<dbReference type="EMBL" id="CAJVCH010000001">
    <property type="protein sequence ID" value="CAG7629051.1"/>
    <property type="molecule type" value="Genomic_DNA"/>
</dbReference>